<feature type="compositionally biased region" description="Polar residues" evidence="13">
    <location>
        <begin position="45"/>
        <end position="54"/>
    </location>
</feature>
<evidence type="ECO:0000259" key="14">
    <source>
        <dbReference type="PROSITE" id="PS51472"/>
    </source>
</evidence>
<accession>A0A1Y1L1J4</accession>
<dbReference type="GO" id="GO:0005543">
    <property type="term" value="F:phospholipid binding"/>
    <property type="evidence" value="ECO:0007669"/>
    <property type="project" value="TreeGrafter"/>
</dbReference>
<evidence type="ECO:0000256" key="13">
    <source>
        <dbReference type="SAM" id="MobiDB-lite"/>
    </source>
</evidence>
<evidence type="ECO:0000256" key="2">
    <source>
        <dbReference type="ARBA" id="ARBA00009454"/>
    </source>
</evidence>
<reference evidence="15" key="1">
    <citation type="journal article" date="2016" name="Sci. Rep.">
        <title>Molecular characterization of firefly nuptial gifts: a multi-omics approach sheds light on postcopulatory sexual selection.</title>
        <authorList>
            <person name="Al-Wathiqui N."/>
            <person name="Fallon T.R."/>
            <person name="South A."/>
            <person name="Weng J.K."/>
            <person name="Lewis S.M."/>
        </authorList>
    </citation>
    <scope>NUCLEOTIDE SEQUENCE</scope>
</reference>
<dbReference type="EMBL" id="VVIM01000006">
    <property type="protein sequence ID" value="KAB0798582.1"/>
    <property type="molecule type" value="Genomic_DNA"/>
</dbReference>
<dbReference type="InterPro" id="IPR012677">
    <property type="entry name" value="Nucleotide-bd_a/b_plait_sf"/>
</dbReference>
<evidence type="ECO:0000256" key="11">
    <source>
        <dbReference type="ARBA" id="ARBA00030250"/>
    </source>
</evidence>
<dbReference type="PROSITE" id="PS51472">
    <property type="entry name" value="RRM_NUP35"/>
    <property type="match status" value="1"/>
</dbReference>
<feature type="domain" description="RRM Nup35-type" evidence="14">
    <location>
        <begin position="140"/>
        <end position="220"/>
    </location>
</feature>
<keyword evidence="7" id="KW-0811">Translocation</keyword>
<evidence type="ECO:0000256" key="5">
    <source>
        <dbReference type="ARBA" id="ARBA00022816"/>
    </source>
</evidence>
<dbReference type="InParanoid" id="A0A1Y1L1J4"/>
<dbReference type="InterPro" id="IPR017389">
    <property type="entry name" value="Nucleoporin_NUP53"/>
</dbReference>
<dbReference type="Proteomes" id="UP000327044">
    <property type="component" value="Unassembled WGS sequence"/>
</dbReference>
<evidence type="ECO:0000256" key="8">
    <source>
        <dbReference type="ARBA" id="ARBA00023132"/>
    </source>
</evidence>
<dbReference type="GO" id="GO:0044613">
    <property type="term" value="C:nuclear pore central transport channel"/>
    <property type="evidence" value="ECO:0007669"/>
    <property type="project" value="TreeGrafter"/>
</dbReference>
<dbReference type="GO" id="GO:0003676">
    <property type="term" value="F:nucleic acid binding"/>
    <property type="evidence" value="ECO:0007669"/>
    <property type="project" value="InterPro"/>
</dbReference>
<evidence type="ECO:0000256" key="6">
    <source>
        <dbReference type="ARBA" id="ARBA00022927"/>
    </source>
</evidence>
<dbReference type="GO" id="GO:0006607">
    <property type="term" value="P:NLS-bearing protein import into nucleus"/>
    <property type="evidence" value="ECO:0007669"/>
    <property type="project" value="TreeGrafter"/>
</dbReference>
<dbReference type="CDD" id="cd12441">
    <property type="entry name" value="RRM_Nup53_like"/>
    <property type="match status" value="1"/>
</dbReference>
<keyword evidence="4 12" id="KW-0813">Transport</keyword>
<evidence type="ECO:0000256" key="1">
    <source>
        <dbReference type="ARBA" id="ARBA00004567"/>
    </source>
</evidence>
<proteinExistence type="inferred from homology"/>
<organism evidence="15">
    <name type="scientific">Photinus pyralis</name>
    <name type="common">Common eastern firefly</name>
    <name type="synonym">Lampyris pyralis</name>
    <dbReference type="NCBI Taxonomy" id="7054"/>
    <lineage>
        <taxon>Eukaryota</taxon>
        <taxon>Metazoa</taxon>
        <taxon>Ecdysozoa</taxon>
        <taxon>Arthropoda</taxon>
        <taxon>Hexapoda</taxon>
        <taxon>Insecta</taxon>
        <taxon>Pterygota</taxon>
        <taxon>Neoptera</taxon>
        <taxon>Endopterygota</taxon>
        <taxon>Coleoptera</taxon>
        <taxon>Polyphaga</taxon>
        <taxon>Elateriformia</taxon>
        <taxon>Elateroidea</taxon>
        <taxon>Lampyridae</taxon>
        <taxon>Lampyrinae</taxon>
        <taxon>Photinus</taxon>
    </lineage>
</organism>
<dbReference type="Gene3D" id="3.30.70.330">
    <property type="match status" value="1"/>
</dbReference>
<dbReference type="Pfam" id="PF05172">
    <property type="entry name" value="RRM_Nup35"/>
    <property type="match status" value="1"/>
</dbReference>
<keyword evidence="5 12" id="KW-0509">mRNA transport</keyword>
<dbReference type="PANTHER" id="PTHR21527">
    <property type="entry name" value="NUCLEOPORIN NUP35"/>
    <property type="match status" value="1"/>
</dbReference>
<gene>
    <name evidence="16" type="ORF">PPYR_09575</name>
</gene>
<dbReference type="GO" id="GO:0031965">
    <property type="term" value="C:nuclear membrane"/>
    <property type="evidence" value="ECO:0007669"/>
    <property type="project" value="InterPro"/>
</dbReference>
<dbReference type="GO" id="GO:0044615">
    <property type="term" value="C:nuclear pore nuclear basket"/>
    <property type="evidence" value="ECO:0007669"/>
    <property type="project" value="TreeGrafter"/>
</dbReference>
<feature type="region of interest" description="Disordered" evidence="13">
    <location>
        <begin position="1"/>
        <end position="91"/>
    </location>
</feature>
<dbReference type="OrthoDB" id="3365060at2759"/>
<feature type="compositionally biased region" description="Low complexity" evidence="13">
    <location>
        <begin position="7"/>
        <end position="21"/>
    </location>
</feature>
<keyword evidence="9 12" id="KW-0539">Nucleus</keyword>
<reference evidence="16 17" key="2">
    <citation type="journal article" date="2018" name="Elife">
        <title>Firefly genomes illuminate parallel origins of bioluminescence in beetles.</title>
        <authorList>
            <person name="Fallon T.R."/>
            <person name="Lower S.E."/>
            <person name="Chang C.H."/>
            <person name="Bessho-Uehara M."/>
            <person name="Martin G.J."/>
            <person name="Bewick A.J."/>
            <person name="Behringer M."/>
            <person name="Debat H.J."/>
            <person name="Wong I."/>
            <person name="Day J.C."/>
            <person name="Suvorov A."/>
            <person name="Silva C.J."/>
            <person name="Stanger-Hall K.F."/>
            <person name="Hall D.W."/>
            <person name="Schmitz R.J."/>
            <person name="Nelson D.R."/>
            <person name="Lewis S.M."/>
            <person name="Shigenobu S."/>
            <person name="Bybee S.M."/>
            <person name="Larracuente A.M."/>
            <person name="Oba Y."/>
            <person name="Weng J.K."/>
        </authorList>
    </citation>
    <scope>NUCLEOTIDE SEQUENCE [LARGE SCALE GENOMIC DNA]</scope>
    <source>
        <strain evidence="16">1611_PpyrPB1</strain>
        <tissue evidence="16">Whole body</tissue>
    </source>
</reference>
<dbReference type="EMBL" id="GEZM01069078">
    <property type="protein sequence ID" value="JAV66658.1"/>
    <property type="molecule type" value="Transcribed_RNA"/>
</dbReference>
<evidence type="ECO:0000256" key="3">
    <source>
        <dbReference type="ARBA" id="ARBA00016439"/>
    </source>
</evidence>
<dbReference type="GO" id="GO:0006999">
    <property type="term" value="P:nuclear pore organization"/>
    <property type="evidence" value="ECO:0007669"/>
    <property type="project" value="TreeGrafter"/>
</dbReference>
<comment type="subcellular location">
    <subcellularLocation>
        <location evidence="1">Nucleus</location>
        <location evidence="1">Nuclear pore complex</location>
    </subcellularLocation>
</comment>
<evidence type="ECO:0000313" key="16">
    <source>
        <dbReference type="EMBL" id="KAB0798582.1"/>
    </source>
</evidence>
<dbReference type="AlphaFoldDB" id="A0A1Y1L1J4"/>
<dbReference type="SUPFAM" id="SSF54928">
    <property type="entry name" value="RNA-binding domain, RBD"/>
    <property type="match status" value="1"/>
</dbReference>
<dbReference type="FunFam" id="3.30.70.330:FF:000095">
    <property type="entry name" value="Putative Nucleoporin NUP53"/>
    <property type="match status" value="1"/>
</dbReference>
<dbReference type="GO" id="GO:0051028">
    <property type="term" value="P:mRNA transport"/>
    <property type="evidence" value="ECO:0007669"/>
    <property type="project" value="UniProtKB-UniRule"/>
</dbReference>
<name>A0A1Y1L1J4_PHOPY</name>
<evidence type="ECO:0000256" key="7">
    <source>
        <dbReference type="ARBA" id="ARBA00023010"/>
    </source>
</evidence>
<evidence type="ECO:0000256" key="9">
    <source>
        <dbReference type="ARBA" id="ARBA00023242"/>
    </source>
</evidence>
<keyword evidence="17" id="KW-1185">Reference proteome</keyword>
<dbReference type="FunCoup" id="A0A1Y1L1J4">
    <property type="interactions" value="1597"/>
</dbReference>
<sequence length="273" mass="29838">MEPMTLGSAPGSPSSPSANPNYLPAFLMGNAKPASPNSPELRKNISFNLTPSDRSSMRQKLFSPSVPDVPKHLPLSVESNTTPGPPKQSLFDTLDVRRSINTNTPKSITHTQNSFQHDSFSHSFNETSVERADLMRQATACSNLWVTVFGFPTTASGSIFTQFASCGMITDKRFPAQGNWMHLKFSNTLEVSKALSLNGKLISNSIMIGVVPYQNNTVRESGESPMPKTPTRARSLRLSFVSPQNSNMVITPENVPQKSTGILTKAMDYVLGW</sequence>
<evidence type="ECO:0000256" key="12">
    <source>
        <dbReference type="PROSITE-ProRule" id="PRU00804"/>
    </source>
</evidence>
<evidence type="ECO:0000256" key="10">
    <source>
        <dbReference type="ARBA" id="ARBA00029997"/>
    </source>
</evidence>
<dbReference type="PIRSF" id="PIRSF038119">
    <property type="entry name" value="Nucleoporin_NUP53"/>
    <property type="match status" value="1"/>
</dbReference>
<dbReference type="InterPro" id="IPR035979">
    <property type="entry name" value="RBD_domain_sf"/>
</dbReference>
<evidence type="ECO:0000256" key="4">
    <source>
        <dbReference type="ARBA" id="ARBA00022448"/>
    </source>
</evidence>
<evidence type="ECO:0000313" key="17">
    <source>
        <dbReference type="Proteomes" id="UP000327044"/>
    </source>
</evidence>
<dbReference type="PANTHER" id="PTHR21527:SF6">
    <property type="entry name" value="NUCLEOPORIN NUP35"/>
    <property type="match status" value="1"/>
</dbReference>
<keyword evidence="8 12" id="KW-0906">Nuclear pore complex</keyword>
<keyword evidence="6" id="KW-0653">Protein transport</keyword>
<evidence type="ECO:0000313" key="15">
    <source>
        <dbReference type="EMBL" id="JAV66658.1"/>
    </source>
</evidence>
<reference evidence="16" key="3">
    <citation type="submission" date="2019-08" db="EMBL/GenBank/DDBJ databases">
        <authorList>
            <consortium name="Photinus pyralis genome working group"/>
            <person name="Fallon T.R."/>
            <person name="Sander Lower S.E."/>
            <person name="Weng J.-K."/>
        </authorList>
    </citation>
    <scope>NUCLEOTIDE SEQUENCE</scope>
    <source>
        <strain evidence="16">1611_PpyrPB1</strain>
        <tissue evidence="16">Whole body</tissue>
    </source>
</reference>
<comment type="similarity">
    <text evidence="2">Belongs to the Nup35 family.</text>
</comment>
<protein>
    <recommendedName>
        <fullName evidence="3">Nucleoporin NUP35</fullName>
    </recommendedName>
    <alternativeName>
        <fullName evidence="11">35 kDa nucleoporin</fullName>
    </alternativeName>
    <alternativeName>
        <fullName evidence="10">Nucleoporin NUP53</fullName>
    </alternativeName>
</protein>
<dbReference type="GO" id="GO:0017056">
    <property type="term" value="F:structural constituent of nuclear pore"/>
    <property type="evidence" value="ECO:0007669"/>
    <property type="project" value="InterPro"/>
</dbReference>
<dbReference type="InterPro" id="IPR007846">
    <property type="entry name" value="RRM_NUP35_dom"/>
</dbReference>